<accession>A0ABT1S4Y0</accession>
<dbReference type="Proteomes" id="UP001524478">
    <property type="component" value="Unassembled WGS sequence"/>
</dbReference>
<proteinExistence type="predicted"/>
<evidence type="ECO:0000256" key="1">
    <source>
        <dbReference type="ARBA" id="ARBA00023125"/>
    </source>
</evidence>
<name>A0ABT1S4Y0_9FIRM</name>
<dbReference type="PANTHER" id="PTHR46797">
    <property type="entry name" value="HTH-TYPE TRANSCRIPTIONAL REGULATOR"/>
    <property type="match status" value="1"/>
</dbReference>
<organism evidence="3 4">
    <name type="scientific">Tissierella carlieri</name>
    <dbReference type="NCBI Taxonomy" id="689904"/>
    <lineage>
        <taxon>Bacteria</taxon>
        <taxon>Bacillati</taxon>
        <taxon>Bacillota</taxon>
        <taxon>Tissierellia</taxon>
        <taxon>Tissierellales</taxon>
        <taxon>Tissierellaceae</taxon>
        <taxon>Tissierella</taxon>
    </lineage>
</organism>
<dbReference type="RefSeq" id="WP_256310036.1">
    <property type="nucleotide sequence ID" value="NZ_JANGAC010000001.1"/>
</dbReference>
<dbReference type="EMBL" id="JANGAC010000001">
    <property type="protein sequence ID" value="MCQ4921516.1"/>
    <property type="molecule type" value="Genomic_DNA"/>
</dbReference>
<protein>
    <submittedName>
        <fullName evidence="3">Helix-turn-helix transcriptional regulator</fullName>
    </submittedName>
</protein>
<reference evidence="3 4" key="1">
    <citation type="submission" date="2022-06" db="EMBL/GenBank/DDBJ databases">
        <title>Isolation of gut microbiota from human fecal samples.</title>
        <authorList>
            <person name="Pamer E.G."/>
            <person name="Barat B."/>
            <person name="Waligurski E."/>
            <person name="Medina S."/>
            <person name="Paddock L."/>
            <person name="Mostad J."/>
        </authorList>
    </citation>
    <scope>NUCLEOTIDE SEQUENCE [LARGE SCALE GENOMIC DNA]</scope>
    <source>
        <strain evidence="3 4">DFI.7.95</strain>
    </source>
</reference>
<dbReference type="InterPro" id="IPR001387">
    <property type="entry name" value="Cro/C1-type_HTH"/>
</dbReference>
<evidence type="ECO:0000313" key="3">
    <source>
        <dbReference type="EMBL" id="MCQ4921516.1"/>
    </source>
</evidence>
<evidence type="ECO:0000259" key="2">
    <source>
        <dbReference type="PROSITE" id="PS50943"/>
    </source>
</evidence>
<sequence>MEGKNLEAIRIEKELSHNEIAKSSGISRSFYTLIENGNRTPSMGVAKKISLVLDLTLDEFFHALEVTKRNINNHTA</sequence>
<dbReference type="SMART" id="SM00530">
    <property type="entry name" value="HTH_XRE"/>
    <property type="match status" value="1"/>
</dbReference>
<dbReference type="InterPro" id="IPR010982">
    <property type="entry name" value="Lambda_DNA-bd_dom_sf"/>
</dbReference>
<gene>
    <name evidence="3" type="ORF">NE686_00340</name>
</gene>
<keyword evidence="4" id="KW-1185">Reference proteome</keyword>
<dbReference type="CDD" id="cd00093">
    <property type="entry name" value="HTH_XRE"/>
    <property type="match status" value="1"/>
</dbReference>
<keyword evidence="1" id="KW-0238">DNA-binding</keyword>
<evidence type="ECO:0000313" key="4">
    <source>
        <dbReference type="Proteomes" id="UP001524478"/>
    </source>
</evidence>
<dbReference type="Gene3D" id="1.10.260.40">
    <property type="entry name" value="lambda repressor-like DNA-binding domains"/>
    <property type="match status" value="1"/>
</dbReference>
<dbReference type="PANTHER" id="PTHR46797:SF1">
    <property type="entry name" value="METHYLPHOSPHONATE SYNTHASE"/>
    <property type="match status" value="1"/>
</dbReference>
<dbReference type="InterPro" id="IPR050807">
    <property type="entry name" value="TransReg_Diox_bact_type"/>
</dbReference>
<feature type="domain" description="HTH cro/C1-type" evidence="2">
    <location>
        <begin position="6"/>
        <end position="60"/>
    </location>
</feature>
<dbReference type="PROSITE" id="PS50943">
    <property type="entry name" value="HTH_CROC1"/>
    <property type="match status" value="1"/>
</dbReference>
<dbReference type="SUPFAM" id="SSF47413">
    <property type="entry name" value="lambda repressor-like DNA-binding domains"/>
    <property type="match status" value="1"/>
</dbReference>
<dbReference type="Pfam" id="PF01381">
    <property type="entry name" value="HTH_3"/>
    <property type="match status" value="1"/>
</dbReference>
<comment type="caution">
    <text evidence="3">The sequence shown here is derived from an EMBL/GenBank/DDBJ whole genome shotgun (WGS) entry which is preliminary data.</text>
</comment>